<dbReference type="Proteomes" id="UP001054889">
    <property type="component" value="Unassembled WGS sequence"/>
</dbReference>
<evidence type="ECO:0000313" key="2">
    <source>
        <dbReference type="EMBL" id="GJM96175.1"/>
    </source>
</evidence>
<protein>
    <submittedName>
        <fullName evidence="2">Uncharacterized protein</fullName>
    </submittedName>
</protein>
<dbReference type="PANTHER" id="PTHR33696">
    <property type="entry name" value="T22J18.15-RELATED"/>
    <property type="match status" value="1"/>
</dbReference>
<feature type="region of interest" description="Disordered" evidence="1">
    <location>
        <begin position="1"/>
        <end position="98"/>
    </location>
</feature>
<proteinExistence type="predicted"/>
<dbReference type="PANTHER" id="PTHR33696:SF23">
    <property type="entry name" value="OS03G0674900 PROTEIN"/>
    <property type="match status" value="1"/>
</dbReference>
<evidence type="ECO:0000256" key="1">
    <source>
        <dbReference type="SAM" id="MobiDB-lite"/>
    </source>
</evidence>
<gene>
    <name evidence="2" type="primary">ga12988</name>
    <name evidence="2" type="ORF">PR202_ga12988</name>
</gene>
<reference evidence="2" key="1">
    <citation type="journal article" date="2018" name="DNA Res.">
        <title>Multiple hybrid de novo genome assembly of finger millet, an orphan allotetraploid crop.</title>
        <authorList>
            <person name="Hatakeyama M."/>
            <person name="Aluri S."/>
            <person name="Balachadran M.T."/>
            <person name="Sivarajan S.R."/>
            <person name="Patrignani A."/>
            <person name="Gruter S."/>
            <person name="Poveda L."/>
            <person name="Shimizu-Inatsugi R."/>
            <person name="Baeten J."/>
            <person name="Francoijs K.J."/>
            <person name="Nataraja K.N."/>
            <person name="Reddy Y.A.N."/>
            <person name="Phadnis S."/>
            <person name="Ravikumar R.L."/>
            <person name="Schlapbach R."/>
            <person name="Sreeman S.M."/>
            <person name="Shimizu K.K."/>
        </authorList>
    </citation>
    <scope>NUCLEOTIDE SEQUENCE</scope>
</reference>
<comment type="caution">
    <text evidence="2">The sequence shown here is derived from an EMBL/GenBank/DDBJ whole genome shotgun (WGS) entry which is preliminary data.</text>
</comment>
<dbReference type="EMBL" id="BQKI01000006">
    <property type="protein sequence ID" value="GJM96175.1"/>
    <property type="molecule type" value="Genomic_DNA"/>
</dbReference>
<dbReference type="AlphaFoldDB" id="A0AAV5CDJ9"/>
<keyword evidence="3" id="KW-1185">Reference proteome</keyword>
<reference evidence="2" key="2">
    <citation type="submission" date="2021-12" db="EMBL/GenBank/DDBJ databases">
        <title>Resequencing data analysis of finger millet.</title>
        <authorList>
            <person name="Hatakeyama M."/>
            <person name="Aluri S."/>
            <person name="Balachadran M.T."/>
            <person name="Sivarajan S.R."/>
            <person name="Poveda L."/>
            <person name="Shimizu-Inatsugi R."/>
            <person name="Schlapbach R."/>
            <person name="Sreeman S.M."/>
            <person name="Shimizu K.K."/>
        </authorList>
    </citation>
    <scope>NUCLEOTIDE SEQUENCE</scope>
</reference>
<organism evidence="2 3">
    <name type="scientific">Eleusine coracana subsp. coracana</name>
    <dbReference type="NCBI Taxonomy" id="191504"/>
    <lineage>
        <taxon>Eukaryota</taxon>
        <taxon>Viridiplantae</taxon>
        <taxon>Streptophyta</taxon>
        <taxon>Embryophyta</taxon>
        <taxon>Tracheophyta</taxon>
        <taxon>Spermatophyta</taxon>
        <taxon>Magnoliopsida</taxon>
        <taxon>Liliopsida</taxon>
        <taxon>Poales</taxon>
        <taxon>Poaceae</taxon>
        <taxon>PACMAD clade</taxon>
        <taxon>Chloridoideae</taxon>
        <taxon>Cynodonteae</taxon>
        <taxon>Eleusininae</taxon>
        <taxon>Eleusine</taxon>
    </lineage>
</organism>
<accession>A0AAV5CDJ9</accession>
<sequence>MKPAGAAVSFSWEQEPGVSKQSPIEANKPAAQAPPLGGAHVSSKRTTTPPSTKKKQHAAETTAHPHRLRVPPPPGGPGAPAAVSPPGRRSRGVRPGDDPFLAAYLACTERRSDGGQKMLGWTGLGVGLGYGLGLRGFGLSCKSSCEAVDESSMVRVAKTPPKLTRNE</sequence>
<evidence type="ECO:0000313" key="3">
    <source>
        <dbReference type="Proteomes" id="UP001054889"/>
    </source>
</evidence>
<name>A0AAV5CDJ9_ELECO</name>